<feature type="transmembrane region" description="Helical" evidence="2">
    <location>
        <begin position="235"/>
        <end position="257"/>
    </location>
</feature>
<feature type="region of interest" description="Disordered" evidence="1">
    <location>
        <begin position="727"/>
        <end position="848"/>
    </location>
</feature>
<gene>
    <name evidence="4" type="ORF">FNX44_015405</name>
    <name evidence="3" type="ORF">H3147_19160</name>
</gene>
<dbReference type="Proteomes" id="UP000320857">
    <property type="component" value="Unassembled WGS sequence"/>
</dbReference>
<dbReference type="EMBL" id="VJYK02000151">
    <property type="protein sequence ID" value="MQS03233.1"/>
    <property type="molecule type" value="Genomic_DNA"/>
</dbReference>
<feature type="compositionally biased region" description="Low complexity" evidence="1">
    <location>
        <begin position="768"/>
        <end position="786"/>
    </location>
</feature>
<sequence length="848" mass="89040">MIRALMRAQLPDPETRYLLGLLLPKPLRRPGRILIAGVVLLLVSLTVLLLAPIAAADPPANPCTARGSLGGNNCIDNNPALVERKKKQEAEEAAKTPEEKFEDRVEEYKEKQALSKGVLGAFKVTDRDGSPISIYQVHADTGDWKAWDLKARHFIVEFLFQLNLWLVAFACWLVAWALSFSLAALLLKPVLAVSNSLHSNLLLYMGLPSLFLTFALVVAAWHWMFGVKARGWGEAVAALLISALAATTLSSPASLILDEQDGALGKARELSAHVGALILDGIEGPSEKSPAEEAAAEKDYMRNGPSAPVKLTDLPQEISRPITNALVDAFVTKPAMLLSYGQVWSGGCEKEFRDARARQAVWEDMLKEERSKQDGAVNRWLNDQLKKIPGIGGWLSDNQTKKMDAWRKAMGTDITQQDAWKELFAVGPIDGFEKSCVQGSAKAAKEPTPEKLGGALFLLIASLLTMAFVIVTVFGYLNAQFWLAVEAALARFALAVGVLPGPGRAWLWGRAAAIGKWLALLVLSIAALALFIVIVVALVTAGEDEIPGGIVVRFIVIDAAAIAMFTFRRKIASTAGQVASRARARMGNSNFGGQTMTSPAESLGGRSFGAAGAAWMLASRGRGGAMVGGMPAAGGFAGRGAGPGGRRAGAVRSTLRAGAATGGVMVTGAGIVGRAAAAGVRAGGTAQGRAAVGQALSRARAKAGLGMPGHVPANAEQLRERIAQMRAARTRPPGQPAASGRGGARRPSGGGAGTGPAARGHRRTPASPTRSGPGGRTRPARTAATPTPTPPPASTPAPGVGAVGAHARLHDRARRVAARRAAQTSIINGQGGDSQSRRPGPRRRRNDP</sequence>
<dbReference type="AlphaFoldDB" id="A0A5P0YSC6"/>
<feature type="transmembrane region" description="Helical" evidence="2">
    <location>
        <begin position="546"/>
        <end position="567"/>
    </location>
</feature>
<feature type="transmembrane region" description="Helical" evidence="2">
    <location>
        <begin position="489"/>
        <end position="507"/>
    </location>
</feature>
<reference evidence="4 5" key="1">
    <citation type="submission" date="2019-10" db="EMBL/GenBank/DDBJ databases">
        <title>Streptomyces sp. nov., a novel actinobacterium isolated from alkaline environment.</title>
        <authorList>
            <person name="Golinska P."/>
        </authorList>
    </citation>
    <scope>NUCLEOTIDE SEQUENCE [LARGE SCALE GENOMIC DNA]</scope>
    <source>
        <strain evidence="4 5">OF1</strain>
    </source>
</reference>
<reference evidence="6" key="2">
    <citation type="submission" date="2020-05" db="EMBL/GenBank/DDBJ databases">
        <title>Classification of alakaliphilic streptomycetes isolated from an alkaline soil next to Lonar Crater, India and a proposal for the recognition of Streptomyces alkaliterrae sp. nov.</title>
        <authorList>
            <person name="Golinska P."/>
        </authorList>
    </citation>
    <scope>NUCLEOTIDE SEQUENCE [LARGE SCALE GENOMIC DNA]</scope>
    <source>
        <strain evidence="6">OF8</strain>
    </source>
</reference>
<feature type="transmembrane region" description="Helical" evidence="2">
    <location>
        <begin position="519"/>
        <end position="540"/>
    </location>
</feature>
<name>A0A5P0YSC6_9ACTN</name>
<proteinExistence type="predicted"/>
<feature type="compositionally biased region" description="Basic residues" evidence="1">
    <location>
        <begin position="839"/>
        <end position="848"/>
    </location>
</feature>
<feature type="transmembrane region" description="Helical" evidence="2">
    <location>
        <begin position="455"/>
        <end position="477"/>
    </location>
</feature>
<dbReference type="Proteomes" id="UP000517765">
    <property type="component" value="Unassembled WGS sequence"/>
</dbReference>
<accession>A0A5P0YSC6</accession>
<reference evidence="3" key="3">
    <citation type="journal article" name="Syst. Appl. Microbiol.">
        <title>Streptomyces alkaliterrae sp. nov., isolated from an alkaline soil, and emended descriptions of Streptomyces alkaliphilus, Streptomyces calidiresistens and Streptomyces durbertensis.</title>
        <authorList>
            <person name="Swiecimska M."/>
            <person name="Golinska P."/>
            <person name="Nouioui I."/>
            <person name="Wypij M."/>
            <person name="Rai M."/>
            <person name="Sangal V."/>
            <person name="Goodfellow M."/>
        </authorList>
    </citation>
    <scope>NUCLEOTIDE SEQUENCE</scope>
    <source>
        <strain evidence="3">OF8</strain>
    </source>
</reference>
<feature type="compositionally biased region" description="Low complexity" evidence="1">
    <location>
        <begin position="796"/>
        <end position="806"/>
    </location>
</feature>
<dbReference type="OrthoDB" id="3921902at2"/>
<keyword evidence="2" id="KW-1133">Transmembrane helix</keyword>
<comment type="caution">
    <text evidence="4">The sequence shown here is derived from an EMBL/GenBank/DDBJ whole genome shotgun (WGS) entry which is preliminary data.</text>
</comment>
<evidence type="ECO:0000313" key="3">
    <source>
        <dbReference type="EMBL" id="MBB1260924.1"/>
    </source>
</evidence>
<keyword evidence="5" id="KW-1185">Reference proteome</keyword>
<keyword evidence="2" id="KW-0812">Transmembrane</keyword>
<keyword evidence="2" id="KW-0472">Membrane</keyword>
<feature type="transmembrane region" description="Helical" evidence="2">
    <location>
        <begin position="164"/>
        <end position="187"/>
    </location>
</feature>
<evidence type="ECO:0000256" key="1">
    <source>
        <dbReference type="SAM" id="MobiDB-lite"/>
    </source>
</evidence>
<evidence type="ECO:0000256" key="2">
    <source>
        <dbReference type="SAM" id="Phobius"/>
    </source>
</evidence>
<evidence type="ECO:0000313" key="4">
    <source>
        <dbReference type="EMBL" id="MQS03233.1"/>
    </source>
</evidence>
<feature type="transmembrane region" description="Helical" evidence="2">
    <location>
        <begin position="199"/>
        <end position="223"/>
    </location>
</feature>
<feature type="compositionally biased region" description="Basic residues" evidence="1">
    <location>
        <begin position="807"/>
        <end position="818"/>
    </location>
</feature>
<dbReference type="RefSeq" id="WP_143648814.1">
    <property type="nucleotide sequence ID" value="NZ_JABJXA010000128.1"/>
</dbReference>
<evidence type="ECO:0000313" key="5">
    <source>
        <dbReference type="Proteomes" id="UP000320857"/>
    </source>
</evidence>
<organism evidence="4 5">
    <name type="scientific">Streptomyces alkaliterrae</name>
    <dbReference type="NCBI Taxonomy" id="2213162"/>
    <lineage>
        <taxon>Bacteria</taxon>
        <taxon>Bacillati</taxon>
        <taxon>Actinomycetota</taxon>
        <taxon>Actinomycetes</taxon>
        <taxon>Kitasatosporales</taxon>
        <taxon>Streptomycetaceae</taxon>
        <taxon>Streptomyces</taxon>
    </lineage>
</organism>
<dbReference type="EMBL" id="JABJXA010000128">
    <property type="protein sequence ID" value="MBB1260924.1"/>
    <property type="molecule type" value="Genomic_DNA"/>
</dbReference>
<protein>
    <submittedName>
        <fullName evidence="4">Uncharacterized protein</fullName>
    </submittedName>
</protein>
<feature type="transmembrane region" description="Helical" evidence="2">
    <location>
        <begin position="33"/>
        <end position="55"/>
    </location>
</feature>
<evidence type="ECO:0000313" key="6">
    <source>
        <dbReference type="Proteomes" id="UP000517765"/>
    </source>
</evidence>